<evidence type="ECO:0000313" key="11">
    <source>
        <dbReference type="EMBL" id="ORY98947.1"/>
    </source>
</evidence>
<dbReference type="GO" id="GO:0000993">
    <property type="term" value="F:RNA polymerase II complex binding"/>
    <property type="evidence" value="ECO:0007669"/>
    <property type="project" value="TreeGrafter"/>
</dbReference>
<gene>
    <name evidence="11" type="ORF">BCR43DRAFT_488464</name>
</gene>
<keyword evidence="7 9" id="KW-0804">Transcription</keyword>
<evidence type="ECO:0000256" key="5">
    <source>
        <dbReference type="ARBA" id="ARBA00022771"/>
    </source>
</evidence>
<dbReference type="SUPFAM" id="SSF63393">
    <property type="entry name" value="RNA polymerase subunits"/>
    <property type="match status" value="1"/>
</dbReference>
<dbReference type="FunCoup" id="A0A1X2HIQ5">
    <property type="interactions" value="319"/>
</dbReference>
<proteinExistence type="inferred from homology"/>
<dbReference type="OrthoDB" id="248751at2759"/>
<keyword evidence="12" id="KW-1185">Reference proteome</keyword>
<dbReference type="Gene3D" id="3.30.40.210">
    <property type="match status" value="1"/>
</dbReference>
<sequence length="125" mass="14056">MSRIASLPPNDKKQLRACMLCCLIKSAAQFKSEGCDNCEEFLEMRGSTDRVLECTTNKYDGMIAMMNNEQSWVARWQRIEEKVRGVYAVRVFGRLPVDVEDELERKGISYRPGQGNGAAASTAVE</sequence>
<evidence type="ECO:0000256" key="6">
    <source>
        <dbReference type="ARBA" id="ARBA00022833"/>
    </source>
</evidence>
<dbReference type="EMBL" id="MCGN01000003">
    <property type="protein sequence ID" value="ORY98947.1"/>
    <property type="molecule type" value="Genomic_DNA"/>
</dbReference>
<keyword evidence="5" id="KW-0863">Zinc-finger</keyword>
<dbReference type="SMART" id="SM01389">
    <property type="entry name" value="Spt4"/>
    <property type="match status" value="1"/>
</dbReference>
<organism evidence="11 12">
    <name type="scientific">Syncephalastrum racemosum</name>
    <name type="common">Filamentous fungus</name>
    <dbReference type="NCBI Taxonomy" id="13706"/>
    <lineage>
        <taxon>Eukaryota</taxon>
        <taxon>Fungi</taxon>
        <taxon>Fungi incertae sedis</taxon>
        <taxon>Mucoromycota</taxon>
        <taxon>Mucoromycotina</taxon>
        <taxon>Mucoromycetes</taxon>
        <taxon>Mucorales</taxon>
        <taxon>Syncephalastraceae</taxon>
        <taxon>Syncephalastrum</taxon>
    </lineage>
</organism>
<dbReference type="CDD" id="cd07973">
    <property type="entry name" value="Spt4"/>
    <property type="match status" value="1"/>
</dbReference>
<comment type="similarity">
    <text evidence="2 9">Belongs to the SPT4 family.</text>
</comment>
<dbReference type="InterPro" id="IPR029040">
    <property type="entry name" value="RPABC4/Spt4"/>
</dbReference>
<reference evidence="11 12" key="1">
    <citation type="submission" date="2016-07" db="EMBL/GenBank/DDBJ databases">
        <title>Pervasive Adenine N6-methylation of Active Genes in Fungi.</title>
        <authorList>
            <consortium name="DOE Joint Genome Institute"/>
            <person name="Mondo S.J."/>
            <person name="Dannebaum R.O."/>
            <person name="Kuo R.C."/>
            <person name="Labutti K."/>
            <person name="Haridas S."/>
            <person name="Kuo A."/>
            <person name="Salamov A."/>
            <person name="Ahrendt S.R."/>
            <person name="Lipzen A."/>
            <person name="Sullivan W."/>
            <person name="Andreopoulos W.B."/>
            <person name="Clum A."/>
            <person name="Lindquist E."/>
            <person name="Daum C."/>
            <person name="Ramamoorthy G.K."/>
            <person name="Gryganskyi A."/>
            <person name="Culley D."/>
            <person name="Magnuson J.K."/>
            <person name="James T.Y."/>
            <person name="O'Malley M.A."/>
            <person name="Stajich J.E."/>
            <person name="Spatafora J.W."/>
            <person name="Visel A."/>
            <person name="Grigoriev I.V."/>
        </authorList>
    </citation>
    <scope>NUCLEOTIDE SEQUENCE [LARGE SCALE GENOMIC DNA]</scope>
    <source>
        <strain evidence="11 12">NRRL 2496</strain>
    </source>
</reference>
<evidence type="ECO:0000256" key="4">
    <source>
        <dbReference type="ARBA" id="ARBA00022723"/>
    </source>
</evidence>
<dbReference type="STRING" id="13706.A0A1X2HIQ5"/>
<dbReference type="InterPro" id="IPR022800">
    <property type="entry name" value="Spt4/RpoE2_Znf"/>
</dbReference>
<evidence type="ECO:0000313" key="12">
    <source>
        <dbReference type="Proteomes" id="UP000242180"/>
    </source>
</evidence>
<dbReference type="InterPro" id="IPR038510">
    <property type="entry name" value="Spt4_sf"/>
</dbReference>
<dbReference type="PANTHER" id="PTHR12882">
    <property type="entry name" value="SUPPRESSOR OF TY 4"/>
    <property type="match status" value="1"/>
</dbReference>
<dbReference type="InParanoid" id="A0A1X2HIQ5"/>
<dbReference type="GO" id="GO:0008270">
    <property type="term" value="F:zinc ion binding"/>
    <property type="evidence" value="ECO:0007669"/>
    <property type="project" value="UniProtKB-KW"/>
</dbReference>
<evidence type="ECO:0000256" key="7">
    <source>
        <dbReference type="ARBA" id="ARBA00023163"/>
    </source>
</evidence>
<dbReference type="AlphaFoldDB" id="A0A1X2HIQ5"/>
<dbReference type="InterPro" id="IPR009287">
    <property type="entry name" value="Spt4"/>
</dbReference>
<evidence type="ECO:0000256" key="9">
    <source>
        <dbReference type="PIRNR" id="PIRNR025023"/>
    </source>
</evidence>
<feature type="domain" description="Spt4/RpoE2 zinc finger" evidence="10">
    <location>
        <begin position="15"/>
        <end position="92"/>
    </location>
</feature>
<dbReference type="GO" id="GO:0006355">
    <property type="term" value="P:regulation of DNA-templated transcription"/>
    <property type="evidence" value="ECO:0007669"/>
    <property type="project" value="InterPro"/>
</dbReference>
<dbReference type="PIRSF" id="PIRSF025023">
    <property type="entry name" value="Spt4"/>
    <property type="match status" value="1"/>
</dbReference>
<comment type="subcellular location">
    <subcellularLocation>
        <location evidence="1 9">Nucleus</location>
    </subcellularLocation>
</comment>
<evidence type="ECO:0000256" key="2">
    <source>
        <dbReference type="ARBA" id="ARBA00010464"/>
    </source>
</evidence>
<dbReference type="Proteomes" id="UP000242180">
    <property type="component" value="Unassembled WGS sequence"/>
</dbReference>
<keyword evidence="8 9" id="KW-0539">Nucleus</keyword>
<keyword evidence="4" id="KW-0479">Metal-binding</keyword>
<evidence type="ECO:0000256" key="8">
    <source>
        <dbReference type="ARBA" id="ARBA00023242"/>
    </source>
</evidence>
<comment type="function">
    <text evidence="9">The SPT4-SPT5 complex mediates both activation and inhibition of transcription elongation, and plays a role in pre-mRNA processing. This complex seems to be important for the stability of the RNA polymerase II elongation machinery on the chromatin template but not for the inherent ability of this machinery to translocate down the gene.</text>
</comment>
<dbReference type="Pfam" id="PF06093">
    <property type="entry name" value="Spt4"/>
    <property type="match status" value="1"/>
</dbReference>
<dbReference type="OMA" id="FDGMIAV"/>
<evidence type="ECO:0000256" key="3">
    <source>
        <dbReference type="ARBA" id="ARBA00020182"/>
    </source>
</evidence>
<evidence type="ECO:0000259" key="10">
    <source>
        <dbReference type="SMART" id="SM01389"/>
    </source>
</evidence>
<protein>
    <recommendedName>
        <fullName evidence="3 9">Transcription elongation factor SPT4</fullName>
    </recommendedName>
</protein>
<dbReference type="PANTHER" id="PTHR12882:SF1">
    <property type="entry name" value="TRANSCRIPTION ELONGATION FACTOR SPT4"/>
    <property type="match status" value="1"/>
</dbReference>
<comment type="caution">
    <text evidence="11">The sequence shown here is derived from an EMBL/GenBank/DDBJ whole genome shotgun (WGS) entry which is preliminary data.</text>
</comment>
<dbReference type="FunFam" id="3.30.40.210:FF:000002">
    <property type="entry name" value="Transcription elongation factor SPT4 homolog"/>
    <property type="match status" value="1"/>
</dbReference>
<dbReference type="GO" id="GO:0140673">
    <property type="term" value="P:transcription elongation-coupled chromatin remodeling"/>
    <property type="evidence" value="ECO:0007669"/>
    <property type="project" value="InterPro"/>
</dbReference>
<dbReference type="GO" id="GO:0032044">
    <property type="term" value="C:DSIF complex"/>
    <property type="evidence" value="ECO:0007669"/>
    <property type="project" value="TreeGrafter"/>
</dbReference>
<evidence type="ECO:0000256" key="1">
    <source>
        <dbReference type="ARBA" id="ARBA00004123"/>
    </source>
</evidence>
<accession>A0A1X2HIQ5</accession>
<name>A0A1X2HIQ5_SYNRA</name>
<keyword evidence="6" id="KW-0862">Zinc</keyword>